<protein>
    <submittedName>
        <fullName evidence="2">Molybdenum cofactor biosysynthesis protein</fullName>
    </submittedName>
</protein>
<dbReference type="GO" id="GO:0030170">
    <property type="term" value="F:pyridoxal phosphate binding"/>
    <property type="evidence" value="ECO:0007669"/>
    <property type="project" value="InterPro"/>
</dbReference>
<dbReference type="GO" id="GO:0030151">
    <property type="term" value="F:molybdenum ion binding"/>
    <property type="evidence" value="ECO:0007669"/>
    <property type="project" value="InterPro"/>
</dbReference>
<evidence type="ECO:0000313" key="3">
    <source>
        <dbReference type="Proteomes" id="UP000612855"/>
    </source>
</evidence>
<dbReference type="InterPro" id="IPR005302">
    <property type="entry name" value="MoCF_Sase_C"/>
</dbReference>
<keyword evidence="3" id="KW-1185">Reference proteome</keyword>
<accession>A0A916ZWR3</accession>
<dbReference type="AlphaFoldDB" id="A0A916ZWR3"/>
<dbReference type="Pfam" id="PF03476">
    <property type="entry name" value="MOSC_N"/>
    <property type="match status" value="1"/>
</dbReference>
<dbReference type="Proteomes" id="UP000612855">
    <property type="component" value="Unassembled WGS sequence"/>
</dbReference>
<dbReference type="RefSeq" id="WP_188475816.1">
    <property type="nucleotide sequence ID" value="NZ_BMFJ01000001.1"/>
</dbReference>
<evidence type="ECO:0000313" key="2">
    <source>
        <dbReference type="EMBL" id="GGE17191.1"/>
    </source>
</evidence>
<sequence>MATVAALYRHPIKAIGREEVAEVDLVAGQTLPGDRLWAVAHEAAKLTDGEWNRCVNFIRGASSPSLMAVTLRTEGAKLHLSHPDRPDLTIDPTTDSAALVDWVAPLVDKGRAAPTRLVPAPPQRGLTDTPIPSISMASLASHAAVAEKATEPFQVHRWRCNVFLDGLAAWEEFDWVGRTIRIGEAEAKVETRLDRCMATTVDTDTGIRNVPTLEILKDFGHQDFAVALVVTKGGRLRTGDEVTPL</sequence>
<reference evidence="3" key="1">
    <citation type="journal article" date="2019" name="Int. J. Syst. Evol. Microbiol.">
        <title>The Global Catalogue of Microorganisms (GCM) 10K type strain sequencing project: providing services to taxonomists for standard genome sequencing and annotation.</title>
        <authorList>
            <consortium name="The Broad Institute Genomics Platform"/>
            <consortium name="The Broad Institute Genome Sequencing Center for Infectious Disease"/>
            <person name="Wu L."/>
            <person name="Ma J."/>
        </authorList>
    </citation>
    <scope>NUCLEOTIDE SEQUENCE [LARGE SCALE GENOMIC DNA]</scope>
    <source>
        <strain evidence="3">CGMCC 1.12664</strain>
    </source>
</reference>
<dbReference type="InterPro" id="IPR011037">
    <property type="entry name" value="Pyrv_Knase-like_insert_dom_sf"/>
</dbReference>
<dbReference type="PROSITE" id="PS51340">
    <property type="entry name" value="MOSC"/>
    <property type="match status" value="1"/>
</dbReference>
<gene>
    <name evidence="2" type="ORF">GCM10011360_02480</name>
</gene>
<comment type="caution">
    <text evidence="2">The sequence shown here is derived from an EMBL/GenBank/DDBJ whole genome shotgun (WGS) entry which is preliminary data.</text>
</comment>
<evidence type="ECO:0000259" key="1">
    <source>
        <dbReference type="PROSITE" id="PS51340"/>
    </source>
</evidence>
<dbReference type="InterPro" id="IPR005303">
    <property type="entry name" value="MOCOS_middle"/>
</dbReference>
<feature type="domain" description="MOSC" evidence="1">
    <location>
        <begin position="104"/>
        <end position="245"/>
    </location>
</feature>
<proteinExistence type="predicted"/>
<name>A0A916ZWR3_9RHOB</name>
<dbReference type="GO" id="GO:0003824">
    <property type="term" value="F:catalytic activity"/>
    <property type="evidence" value="ECO:0007669"/>
    <property type="project" value="InterPro"/>
</dbReference>
<dbReference type="Pfam" id="PF03473">
    <property type="entry name" value="MOSC"/>
    <property type="match status" value="1"/>
</dbReference>
<organism evidence="2 3">
    <name type="scientific">Primorskyibacter flagellatus</name>
    <dbReference type="NCBI Taxonomy" id="1387277"/>
    <lineage>
        <taxon>Bacteria</taxon>
        <taxon>Pseudomonadati</taxon>
        <taxon>Pseudomonadota</taxon>
        <taxon>Alphaproteobacteria</taxon>
        <taxon>Rhodobacterales</taxon>
        <taxon>Roseobacteraceae</taxon>
        <taxon>Primorskyibacter</taxon>
    </lineage>
</organism>
<dbReference type="SUPFAM" id="SSF50800">
    <property type="entry name" value="PK beta-barrel domain-like"/>
    <property type="match status" value="1"/>
</dbReference>
<dbReference type="EMBL" id="BMFJ01000001">
    <property type="protein sequence ID" value="GGE17191.1"/>
    <property type="molecule type" value="Genomic_DNA"/>
</dbReference>